<keyword evidence="7" id="KW-0223">Dioxygenase</keyword>
<feature type="domain" description="C2H2-type" evidence="15">
    <location>
        <begin position="1305"/>
        <end position="1336"/>
    </location>
</feature>
<evidence type="ECO:0000313" key="18">
    <source>
        <dbReference type="EMBL" id="KAJ4973109.1"/>
    </source>
</evidence>
<keyword evidence="5" id="KW-0862">Zinc</keyword>
<evidence type="ECO:0000256" key="12">
    <source>
        <dbReference type="ARBA" id="ARBA00023242"/>
    </source>
</evidence>
<dbReference type="SUPFAM" id="SSF51197">
    <property type="entry name" value="Clavaminate synthase-like"/>
    <property type="match status" value="1"/>
</dbReference>
<reference evidence="18" key="1">
    <citation type="journal article" date="2023" name="Plant J.">
        <title>The genome of the king protea, Protea cynaroides.</title>
        <authorList>
            <person name="Chang J."/>
            <person name="Duong T.A."/>
            <person name="Schoeman C."/>
            <person name="Ma X."/>
            <person name="Roodt D."/>
            <person name="Barker N."/>
            <person name="Li Z."/>
            <person name="Van de Peer Y."/>
            <person name="Mizrachi E."/>
        </authorList>
    </citation>
    <scope>NUCLEOTIDE SEQUENCE</scope>
    <source>
        <tissue evidence="18">Young leaves</tissue>
    </source>
</reference>
<name>A0A9Q0QVD6_9MAGN</name>
<organism evidence="18 19">
    <name type="scientific">Protea cynaroides</name>
    <dbReference type="NCBI Taxonomy" id="273540"/>
    <lineage>
        <taxon>Eukaryota</taxon>
        <taxon>Viridiplantae</taxon>
        <taxon>Streptophyta</taxon>
        <taxon>Embryophyta</taxon>
        <taxon>Tracheophyta</taxon>
        <taxon>Spermatophyta</taxon>
        <taxon>Magnoliopsida</taxon>
        <taxon>Proteales</taxon>
        <taxon>Proteaceae</taxon>
        <taxon>Protea</taxon>
    </lineage>
</organism>
<dbReference type="GO" id="GO:0008270">
    <property type="term" value="F:zinc ion binding"/>
    <property type="evidence" value="ECO:0007669"/>
    <property type="project" value="UniProtKB-KW"/>
</dbReference>
<dbReference type="InterPro" id="IPR003349">
    <property type="entry name" value="JmjN"/>
</dbReference>
<keyword evidence="10" id="KW-0805">Transcription regulation</keyword>
<feature type="region of interest" description="Disordered" evidence="14">
    <location>
        <begin position="1065"/>
        <end position="1086"/>
    </location>
</feature>
<comment type="caution">
    <text evidence="18">The sequence shown here is derived from an EMBL/GenBank/DDBJ whole genome shotgun (WGS) entry which is preliminary data.</text>
</comment>
<evidence type="ECO:0000256" key="4">
    <source>
        <dbReference type="ARBA" id="ARBA00022771"/>
    </source>
</evidence>
<protein>
    <recommendedName>
        <fullName evidence="20">Lysine-specific demethylase REF6</fullName>
    </recommendedName>
</protein>
<dbReference type="PROSITE" id="PS00028">
    <property type="entry name" value="ZINC_FINGER_C2H2_1"/>
    <property type="match status" value="3"/>
</dbReference>
<dbReference type="FunFam" id="3.30.160.60:FF:000747">
    <property type="entry name" value="Probable lysine-specific demethylase ELF6"/>
    <property type="match status" value="1"/>
</dbReference>
<feature type="region of interest" description="Disordered" evidence="14">
    <location>
        <begin position="509"/>
        <end position="539"/>
    </location>
</feature>
<feature type="domain" description="JmjN" evidence="16">
    <location>
        <begin position="22"/>
        <end position="63"/>
    </location>
</feature>
<dbReference type="SMART" id="SM00355">
    <property type="entry name" value="ZnF_C2H2"/>
    <property type="match status" value="4"/>
</dbReference>
<evidence type="ECO:0000259" key="15">
    <source>
        <dbReference type="PROSITE" id="PS50157"/>
    </source>
</evidence>
<dbReference type="GO" id="GO:0040029">
    <property type="term" value="P:epigenetic regulation of gene expression"/>
    <property type="evidence" value="ECO:0007669"/>
    <property type="project" value="UniProtKB-ARBA"/>
</dbReference>
<dbReference type="SMART" id="SM00545">
    <property type="entry name" value="JmjN"/>
    <property type="match status" value="1"/>
</dbReference>
<dbReference type="EMBL" id="JAMYWD010000004">
    <property type="protein sequence ID" value="KAJ4973109.1"/>
    <property type="molecule type" value="Genomic_DNA"/>
</dbReference>
<dbReference type="Gene3D" id="2.60.120.650">
    <property type="entry name" value="Cupin"/>
    <property type="match status" value="1"/>
</dbReference>
<evidence type="ECO:0000256" key="13">
    <source>
        <dbReference type="PROSITE-ProRule" id="PRU00042"/>
    </source>
</evidence>
<dbReference type="Pfam" id="PF02373">
    <property type="entry name" value="JmjC"/>
    <property type="match status" value="1"/>
</dbReference>
<evidence type="ECO:0000256" key="5">
    <source>
        <dbReference type="ARBA" id="ARBA00022833"/>
    </source>
</evidence>
<dbReference type="FunFam" id="2.60.120.650:FF:000023">
    <property type="entry name" value="Probable lysine-specific demethylase ELF6"/>
    <property type="match status" value="1"/>
</dbReference>
<keyword evidence="11" id="KW-0804">Transcription</keyword>
<evidence type="ECO:0000259" key="17">
    <source>
        <dbReference type="PROSITE" id="PS51184"/>
    </source>
</evidence>
<dbReference type="InterPro" id="IPR013087">
    <property type="entry name" value="Znf_C2H2_type"/>
</dbReference>
<keyword evidence="8" id="KW-0560">Oxidoreductase</keyword>
<dbReference type="InterPro" id="IPR036236">
    <property type="entry name" value="Znf_C2H2_sf"/>
</dbReference>
<feature type="compositionally biased region" description="Basic and acidic residues" evidence="14">
    <location>
        <begin position="1065"/>
        <end position="1081"/>
    </location>
</feature>
<evidence type="ECO:0000256" key="11">
    <source>
        <dbReference type="ARBA" id="ARBA00023163"/>
    </source>
</evidence>
<evidence type="ECO:0000256" key="1">
    <source>
        <dbReference type="ARBA" id="ARBA00004123"/>
    </source>
</evidence>
<evidence type="ECO:0000256" key="7">
    <source>
        <dbReference type="ARBA" id="ARBA00022964"/>
    </source>
</evidence>
<keyword evidence="12" id="KW-0539">Nucleus</keyword>
<sequence>MAAAGAEPTQDVFPWLKTLPLAPEYHPTLAEFRDPIAYILKIEKEASKYGICKIVPPLPPPPKKTAIANLNRSLAARNPNSNPKSQPTFTTRQQQIGFCPRKPRPVQKPVWQSGETYTLQQFEAKAKHFEKTHLKKTGKKGLSPLEIETLFWKASVDKPFSVEYANDMPGSAFVPIKGKKWREAGEAATVGESAWNMRGVSRAKGSLLRFMKEEIPGVTSPMVYIAMVFSWFAWHVEDHDLHSLNYLHMGAGKTWYGVPREAAIAFEEVIRVHGYGGEVNPLVTFAILGEKTTVMSPEVLINAGIPCCRLVQNAGEFVVTFPRAYHSGFSHGFNCGEAANIATPAWLSVAKEAAVRRASINYPPMVSHFQLLYALALTLCSRVPMSVATEPRSSRLKDKKRGEGETMVKEIFVHDVIENNGLLSVLLEKGSSCVIVPHNSSDISVCLNLRVGSQMRPRLSLGLSSPEEALEASKTLPSNDVRLDRRARLRHLSGFCSVKDKPATFCDNNRFPSSRGSADMDTSTSEMQNADTEKSSTSQGDGWLDQGLFSCVMCGILSFACVAVIQPKEAASRYLMAADCSFFNDWIVGSGGINERCTVSNSDANTSEMKYCSGRMEKSIRDGLIDVPVQSGEYQVQVIDRRIEVVSDTETVKGISSLDLLAVAYGNSSDSEEDQVEPEMSGYNDENELNNCSVQCNKEQSRSANGSFPSKSRLCDNSGLPVLEPNNHDKFAGNLSHQSSRHIIGDEISVRVGASDSMPGPSNTYVRNRMKHAFHSSILSDTQNFSSKESRSLDGKCGDPMVKSGGLVARSSGVHLSDMKMERSESGSAFHPIPRNSSLVLANCSPVAHFAESMKNANAEISVDNKSMPVIHRSDGDSSRMHIFCLEHAVEVEKQLNPIGGVHMLLLLHPDFPKAEAEAKSLVEELGIDYQWQDIPFREATKQDQLRIQAALDDEETIPGNGDWAVKLGVNLYYSANLSRSPLYSKQMPYNSVIYKAFGRSSTNSPVKPKLSEKKPGKQKKIVVAGKWCGKVWMSNQVHPYLAQRDDEQEYLQVVSAKATPVERLERETERNLGEQPDLPRRNSSPIVTTALRKFGRKRTKTLGKEAIKKLKCHPTESDIKAGDDSCENSSTHEQSGRVLRSGLFKHERSRLGNDVRKNIERCNSYAEDETEGGPSTRLRKRPSRPSEIKVKPVGEKQAQKSKGKKAQTSNNDVTIDEEADYMCDMDGCTMGFSSKQELSLHKRNICSVKGCGKKFFSHKYLVQHRRVHIDDRPLKCPWKGCKMTFKWAWARTEHIRVHTGARPYVCREVGCGQTFRFVSDFSRHKRKTGHLVKRGKG</sequence>
<keyword evidence="9" id="KW-0408">Iron</keyword>
<feature type="domain" description="JmjC" evidence="17">
    <location>
        <begin position="189"/>
        <end position="358"/>
    </location>
</feature>
<feature type="region of interest" description="Disordered" evidence="14">
    <location>
        <begin position="1117"/>
        <end position="1142"/>
    </location>
</feature>
<dbReference type="GO" id="GO:0034647">
    <property type="term" value="F:histone H3K4me/H3K4me2/H3K4me3 demethylase activity"/>
    <property type="evidence" value="ECO:0007669"/>
    <property type="project" value="TreeGrafter"/>
</dbReference>
<evidence type="ECO:0000256" key="14">
    <source>
        <dbReference type="SAM" id="MobiDB-lite"/>
    </source>
</evidence>
<dbReference type="PROSITE" id="PS51184">
    <property type="entry name" value="JMJC"/>
    <property type="match status" value="1"/>
</dbReference>
<accession>A0A9Q0QVD6</accession>
<dbReference type="GO" id="GO:0000785">
    <property type="term" value="C:chromatin"/>
    <property type="evidence" value="ECO:0007669"/>
    <property type="project" value="TreeGrafter"/>
</dbReference>
<proteinExistence type="predicted"/>
<dbReference type="GO" id="GO:0005634">
    <property type="term" value="C:nucleus"/>
    <property type="evidence" value="ECO:0007669"/>
    <property type="project" value="UniProtKB-SubCell"/>
</dbReference>
<evidence type="ECO:0000313" key="19">
    <source>
        <dbReference type="Proteomes" id="UP001141806"/>
    </source>
</evidence>
<dbReference type="Gene3D" id="3.30.160.60">
    <property type="entry name" value="Classic Zinc Finger"/>
    <property type="match status" value="1"/>
</dbReference>
<keyword evidence="19" id="KW-1185">Reference proteome</keyword>
<evidence type="ECO:0000256" key="6">
    <source>
        <dbReference type="ARBA" id="ARBA00022853"/>
    </source>
</evidence>
<gene>
    <name evidence="18" type="ORF">NE237_006283</name>
</gene>
<keyword evidence="2" id="KW-0479">Metal-binding</keyword>
<feature type="compositionally biased region" description="Basic and acidic residues" evidence="14">
    <location>
        <begin position="1185"/>
        <end position="1199"/>
    </location>
</feature>
<dbReference type="InterPro" id="IPR003347">
    <property type="entry name" value="JmjC_dom"/>
</dbReference>
<feature type="domain" description="C2H2-type" evidence="15">
    <location>
        <begin position="1245"/>
        <end position="1274"/>
    </location>
</feature>
<evidence type="ECO:0000256" key="10">
    <source>
        <dbReference type="ARBA" id="ARBA00023015"/>
    </source>
</evidence>
<feature type="region of interest" description="Disordered" evidence="14">
    <location>
        <begin position="1166"/>
        <end position="1212"/>
    </location>
</feature>
<dbReference type="PANTHER" id="PTHR10694:SF38">
    <property type="entry name" value="LYSINE-SPECIFIC DEMETHYLASE REF6"/>
    <property type="match status" value="1"/>
</dbReference>
<evidence type="ECO:0000256" key="8">
    <source>
        <dbReference type="ARBA" id="ARBA00023002"/>
    </source>
</evidence>
<evidence type="ECO:0008006" key="20">
    <source>
        <dbReference type="Google" id="ProtNLM"/>
    </source>
</evidence>
<evidence type="ECO:0000256" key="3">
    <source>
        <dbReference type="ARBA" id="ARBA00022737"/>
    </source>
</evidence>
<dbReference type="SUPFAM" id="SSF57667">
    <property type="entry name" value="beta-beta-alpha zinc fingers"/>
    <property type="match status" value="2"/>
</dbReference>
<keyword evidence="4 13" id="KW-0863">Zinc-finger</keyword>
<evidence type="ECO:0000259" key="16">
    <source>
        <dbReference type="PROSITE" id="PS51183"/>
    </source>
</evidence>
<dbReference type="Pfam" id="PF02375">
    <property type="entry name" value="JmjN"/>
    <property type="match status" value="1"/>
</dbReference>
<evidence type="ECO:0000256" key="9">
    <source>
        <dbReference type="ARBA" id="ARBA00023004"/>
    </source>
</evidence>
<comment type="subcellular location">
    <subcellularLocation>
        <location evidence="1">Nucleus</location>
    </subcellularLocation>
</comment>
<evidence type="ECO:0000256" key="2">
    <source>
        <dbReference type="ARBA" id="ARBA00022723"/>
    </source>
</evidence>
<dbReference type="SMART" id="SM00558">
    <property type="entry name" value="JmjC"/>
    <property type="match status" value="1"/>
</dbReference>
<feature type="region of interest" description="Disordered" evidence="14">
    <location>
        <begin position="75"/>
        <end position="94"/>
    </location>
</feature>
<dbReference type="Proteomes" id="UP001141806">
    <property type="component" value="Unassembled WGS sequence"/>
</dbReference>
<keyword evidence="3" id="KW-0677">Repeat</keyword>
<dbReference type="PROSITE" id="PS51183">
    <property type="entry name" value="JMJN"/>
    <property type="match status" value="1"/>
</dbReference>
<dbReference type="PROSITE" id="PS50157">
    <property type="entry name" value="ZINC_FINGER_C2H2_2"/>
    <property type="match status" value="3"/>
</dbReference>
<dbReference type="OrthoDB" id="9547406at2759"/>
<feature type="domain" description="C2H2-type" evidence="15">
    <location>
        <begin position="1275"/>
        <end position="1304"/>
    </location>
</feature>
<keyword evidence="6" id="KW-0156">Chromatin regulator</keyword>
<dbReference type="PANTHER" id="PTHR10694">
    <property type="entry name" value="LYSINE-SPECIFIC DEMETHYLASE"/>
    <property type="match status" value="1"/>
</dbReference>